<dbReference type="InterPro" id="IPR019378">
    <property type="entry name" value="GDP-Fuc_O-FucTrfase"/>
</dbReference>
<dbReference type="EMBL" id="HBGJ01020394">
    <property type="protein sequence ID" value="CAD9254853.1"/>
    <property type="molecule type" value="Transcribed_RNA"/>
</dbReference>
<keyword evidence="5" id="KW-0472">Membrane</keyword>
<accession>A0A7S1XPZ2</accession>
<dbReference type="Pfam" id="PF10250">
    <property type="entry name" value="O-FucT"/>
    <property type="match status" value="1"/>
</dbReference>
<dbReference type="Gene3D" id="3.40.50.11340">
    <property type="match status" value="1"/>
</dbReference>
<dbReference type="PANTHER" id="PTHR31469">
    <property type="entry name" value="OS07G0633600 PROTEIN"/>
    <property type="match status" value="1"/>
</dbReference>
<evidence type="ECO:0000256" key="3">
    <source>
        <dbReference type="ARBA" id="ARBA00023277"/>
    </source>
</evidence>
<reference evidence="6" key="1">
    <citation type="submission" date="2021-01" db="EMBL/GenBank/DDBJ databases">
        <authorList>
            <person name="Corre E."/>
            <person name="Pelletier E."/>
            <person name="Niang G."/>
            <person name="Scheremetjew M."/>
            <person name="Finn R."/>
            <person name="Kale V."/>
            <person name="Holt S."/>
            <person name="Cochrane G."/>
            <person name="Meng A."/>
            <person name="Brown T."/>
            <person name="Cohen L."/>
        </authorList>
    </citation>
    <scope>NUCLEOTIDE SEQUENCE</scope>
    <source>
        <strain evidence="6">CCMP2877</strain>
    </source>
</reference>
<evidence type="ECO:0000313" key="6">
    <source>
        <dbReference type="EMBL" id="CAD9254853.1"/>
    </source>
</evidence>
<sequence>MGRKIWMFILAIFAGYGLLAYYYLRYGGPHTQDVARARPPGYRPSYAETRSLGSSANPNDRFIRPRAKGAASDCTEEVAYWLNFPDDAAPRLPDPRAMGLDPGVTKDSGRYVTFETDHGGWNNIRMAFEAVAVFALVTRRTLVMPPAQFLYLLNKDSQGKNNKLGVRDIFDMEDLGKHLDVITMEEFLQREKVDTGGKDYKDLWGRHLWPMLREIVDFTPKWSPDKYCLWFGDEASANSTRAKQFCSDKREVIRYVDDPGAKVIHFRTEPENGYRMLTHFYTFLGFQDPSVDRSVKRWARRFMHYKSEIVCAAGKLQRILRDKIGARHYASYHIRRGDLQYAVVKIPAEEIVENIRDVVPAGIPAYVGTDERDKSFFDKLKAFHGGQLYFLDDLIEEAGSDFELSPNYYGMMEQLLCAGGSTFVGTHFSTFSGYIARLRGYRKWPSKSNYYPTKAHKYKYHPDKMPRRAHPVWYPREWPTSWERLDVDTETQPRPDMTTDDDQWFE</sequence>
<gene>
    <name evidence="6" type="ORF">PPAR1163_LOCUS13221</name>
</gene>
<evidence type="ECO:0000256" key="2">
    <source>
        <dbReference type="ARBA" id="ARBA00023253"/>
    </source>
</evidence>
<keyword evidence="1" id="KW-0808">Transferase</keyword>
<feature type="region of interest" description="Disordered" evidence="4">
    <location>
        <begin position="486"/>
        <end position="506"/>
    </location>
</feature>
<dbReference type="AlphaFoldDB" id="A0A7S1XPZ2"/>
<dbReference type="CDD" id="cd11296">
    <property type="entry name" value="O-FucT_like"/>
    <property type="match status" value="1"/>
</dbReference>
<dbReference type="PANTHER" id="PTHR31469:SF8">
    <property type="entry name" value="OS07G0641000 PROTEIN"/>
    <property type="match status" value="1"/>
</dbReference>
<keyword evidence="3" id="KW-0119">Carbohydrate metabolism</keyword>
<protein>
    <recommendedName>
        <fullName evidence="7">O-fucosyltransferase family protein</fullName>
    </recommendedName>
</protein>
<feature type="transmembrane region" description="Helical" evidence="5">
    <location>
        <begin position="5"/>
        <end position="24"/>
    </location>
</feature>
<evidence type="ECO:0000256" key="5">
    <source>
        <dbReference type="SAM" id="Phobius"/>
    </source>
</evidence>
<organism evidence="6">
    <name type="scientific">Phaeomonas parva</name>
    <dbReference type="NCBI Taxonomy" id="124430"/>
    <lineage>
        <taxon>Eukaryota</taxon>
        <taxon>Sar</taxon>
        <taxon>Stramenopiles</taxon>
        <taxon>Ochrophyta</taxon>
        <taxon>Pinguiophyceae</taxon>
        <taxon>Pinguiochrysidales</taxon>
        <taxon>Pinguiochrysidaceae</taxon>
        <taxon>Phaeomonas</taxon>
    </lineage>
</organism>
<dbReference type="GO" id="GO:0016740">
    <property type="term" value="F:transferase activity"/>
    <property type="evidence" value="ECO:0007669"/>
    <property type="project" value="UniProtKB-KW"/>
</dbReference>
<keyword evidence="5" id="KW-0812">Transmembrane</keyword>
<keyword evidence="2" id="KW-0294">Fucose metabolism</keyword>
<keyword evidence="5" id="KW-1133">Transmembrane helix</keyword>
<evidence type="ECO:0000256" key="4">
    <source>
        <dbReference type="SAM" id="MobiDB-lite"/>
    </source>
</evidence>
<name>A0A7S1XPZ2_9STRA</name>
<evidence type="ECO:0008006" key="7">
    <source>
        <dbReference type="Google" id="ProtNLM"/>
    </source>
</evidence>
<evidence type="ECO:0000256" key="1">
    <source>
        <dbReference type="ARBA" id="ARBA00022679"/>
    </source>
</evidence>
<proteinExistence type="predicted"/>
<dbReference type="GO" id="GO:0006004">
    <property type="term" value="P:fucose metabolic process"/>
    <property type="evidence" value="ECO:0007669"/>
    <property type="project" value="UniProtKB-KW"/>
</dbReference>
<dbReference type="Gene3D" id="3.40.50.11350">
    <property type="match status" value="1"/>
</dbReference>